<reference evidence="2" key="1">
    <citation type="submission" date="2021-01" db="UniProtKB">
        <authorList>
            <consortium name="EnsemblMetazoa"/>
        </authorList>
    </citation>
    <scope>IDENTIFICATION</scope>
</reference>
<feature type="signal peptide" evidence="1">
    <location>
        <begin position="1"/>
        <end position="17"/>
    </location>
</feature>
<protein>
    <submittedName>
        <fullName evidence="2">Uncharacterized protein</fullName>
    </submittedName>
</protein>
<sequence length="105" mass="11369">MKLAIALVIVLVASINAQQQVNNCVNFPTCIAQKFQSGISGMDLIKAQETCSTDWLVCTGVSATKVEGCWVSCNIRACYKLDVVAAKTCFNNGFPSFRKCIESPN</sequence>
<dbReference type="Proteomes" id="UP000594262">
    <property type="component" value="Unplaced"/>
</dbReference>
<dbReference type="AlphaFoldDB" id="A0A7M5XCQ3"/>
<evidence type="ECO:0000256" key="1">
    <source>
        <dbReference type="SAM" id="SignalP"/>
    </source>
</evidence>
<dbReference type="RefSeq" id="XP_066935778.1">
    <property type="nucleotide sequence ID" value="XM_067079677.1"/>
</dbReference>
<evidence type="ECO:0000313" key="3">
    <source>
        <dbReference type="Proteomes" id="UP000594262"/>
    </source>
</evidence>
<accession>A0A7M5XCQ3</accession>
<organism evidence="2 3">
    <name type="scientific">Clytia hemisphaerica</name>
    <dbReference type="NCBI Taxonomy" id="252671"/>
    <lineage>
        <taxon>Eukaryota</taxon>
        <taxon>Metazoa</taxon>
        <taxon>Cnidaria</taxon>
        <taxon>Hydrozoa</taxon>
        <taxon>Hydroidolina</taxon>
        <taxon>Leptothecata</taxon>
        <taxon>Obeliida</taxon>
        <taxon>Clytiidae</taxon>
        <taxon>Clytia</taxon>
    </lineage>
</organism>
<evidence type="ECO:0000313" key="2">
    <source>
        <dbReference type="EnsemblMetazoa" id="CLYHEMP020071.1"/>
    </source>
</evidence>
<dbReference type="GeneID" id="136823489"/>
<keyword evidence="3" id="KW-1185">Reference proteome</keyword>
<name>A0A7M5XCQ3_9CNID</name>
<proteinExistence type="predicted"/>
<keyword evidence="1" id="KW-0732">Signal</keyword>
<dbReference type="EnsemblMetazoa" id="CLYHEMT020071.1">
    <property type="protein sequence ID" value="CLYHEMP020071.1"/>
    <property type="gene ID" value="CLYHEMG020071"/>
</dbReference>
<feature type="chain" id="PRO_5029746342" evidence="1">
    <location>
        <begin position="18"/>
        <end position="105"/>
    </location>
</feature>